<comment type="caution">
    <text evidence="2">The sequence shown here is derived from an EMBL/GenBank/DDBJ whole genome shotgun (WGS) entry which is preliminary data.</text>
</comment>
<evidence type="ECO:0000313" key="2">
    <source>
        <dbReference type="EMBL" id="GFU03425.1"/>
    </source>
</evidence>
<evidence type="ECO:0000256" key="1">
    <source>
        <dbReference type="SAM" id="Phobius"/>
    </source>
</evidence>
<dbReference type="EMBL" id="BMAW01027700">
    <property type="protein sequence ID" value="GFU03425.1"/>
    <property type="molecule type" value="Genomic_DNA"/>
</dbReference>
<protein>
    <submittedName>
        <fullName evidence="2">Uncharacterized protein</fullName>
    </submittedName>
</protein>
<feature type="transmembrane region" description="Helical" evidence="1">
    <location>
        <begin position="21"/>
        <end position="42"/>
    </location>
</feature>
<name>A0A8X6UEY2_NEPPI</name>
<evidence type="ECO:0000313" key="3">
    <source>
        <dbReference type="Proteomes" id="UP000887013"/>
    </source>
</evidence>
<keyword evidence="1" id="KW-1133">Transmembrane helix</keyword>
<keyword evidence="1" id="KW-0472">Membrane</keyword>
<keyword evidence="3" id="KW-1185">Reference proteome</keyword>
<keyword evidence="1" id="KW-0812">Transmembrane</keyword>
<proteinExistence type="predicted"/>
<accession>A0A8X6UEY2</accession>
<reference evidence="2" key="1">
    <citation type="submission" date="2020-08" db="EMBL/GenBank/DDBJ databases">
        <title>Multicomponent nature underlies the extraordinary mechanical properties of spider dragline silk.</title>
        <authorList>
            <person name="Kono N."/>
            <person name="Nakamura H."/>
            <person name="Mori M."/>
            <person name="Yoshida Y."/>
            <person name="Ohtoshi R."/>
            <person name="Malay A.D."/>
            <person name="Moran D.A.P."/>
            <person name="Tomita M."/>
            <person name="Numata K."/>
            <person name="Arakawa K."/>
        </authorList>
    </citation>
    <scope>NUCLEOTIDE SEQUENCE</scope>
</reference>
<dbReference type="Proteomes" id="UP000887013">
    <property type="component" value="Unassembled WGS sequence"/>
</dbReference>
<organism evidence="2 3">
    <name type="scientific">Nephila pilipes</name>
    <name type="common">Giant wood spider</name>
    <name type="synonym">Nephila maculata</name>
    <dbReference type="NCBI Taxonomy" id="299642"/>
    <lineage>
        <taxon>Eukaryota</taxon>
        <taxon>Metazoa</taxon>
        <taxon>Ecdysozoa</taxon>
        <taxon>Arthropoda</taxon>
        <taxon>Chelicerata</taxon>
        <taxon>Arachnida</taxon>
        <taxon>Araneae</taxon>
        <taxon>Araneomorphae</taxon>
        <taxon>Entelegynae</taxon>
        <taxon>Araneoidea</taxon>
        <taxon>Nephilidae</taxon>
        <taxon>Nephila</taxon>
    </lineage>
</organism>
<dbReference type="AlphaFoldDB" id="A0A8X6UEY2"/>
<sequence length="96" mass="10238">MVLRLRLPQQAALKAYGALRFAGYFAYNGCFCMLAACCIFCLRGGAGRCRVCQAGAPGNVMLLSCAAAGYSFASDGRRRTSLKSTLVRVRHGGEHA</sequence>
<gene>
    <name evidence="2" type="ORF">NPIL_208461</name>
</gene>